<dbReference type="FunFam" id="3.40.50.300:FF:001320">
    <property type="entry name" value="Heme ABC transporter ATP-binding protein"/>
    <property type="match status" value="1"/>
</dbReference>
<keyword evidence="2" id="KW-0677">Repeat</keyword>
<dbReference type="Proteomes" id="UP000199071">
    <property type="component" value="Unassembled WGS sequence"/>
</dbReference>
<gene>
    <name evidence="7" type="ORF">SAMN02982931_02155</name>
</gene>
<feature type="region of interest" description="Disordered" evidence="5">
    <location>
        <begin position="258"/>
        <end position="280"/>
    </location>
</feature>
<keyword evidence="8" id="KW-1185">Reference proteome</keyword>
<evidence type="ECO:0000259" key="6">
    <source>
        <dbReference type="PROSITE" id="PS50893"/>
    </source>
</evidence>
<evidence type="ECO:0000313" key="8">
    <source>
        <dbReference type="Proteomes" id="UP000199071"/>
    </source>
</evidence>
<dbReference type="GO" id="GO:0005524">
    <property type="term" value="F:ATP binding"/>
    <property type="evidence" value="ECO:0007669"/>
    <property type="project" value="UniProtKB-KW"/>
</dbReference>
<dbReference type="STRING" id="665467.SAMN02982931_02155"/>
<dbReference type="InterPro" id="IPR027417">
    <property type="entry name" value="P-loop_NTPase"/>
</dbReference>
<dbReference type="AlphaFoldDB" id="A0A1G6C7G2"/>
<dbReference type="InterPro" id="IPR003439">
    <property type="entry name" value="ABC_transporter-like_ATP-bd"/>
</dbReference>
<evidence type="ECO:0000313" key="7">
    <source>
        <dbReference type="EMBL" id="SDB28830.1"/>
    </source>
</evidence>
<reference evidence="7 8" key="1">
    <citation type="submission" date="2016-10" db="EMBL/GenBank/DDBJ databases">
        <authorList>
            <person name="de Groot N.N."/>
        </authorList>
    </citation>
    <scope>NUCLEOTIDE SEQUENCE [LARGE SCALE GENOMIC DNA]</scope>
    <source>
        <strain evidence="7 8">ATCC 35022</strain>
    </source>
</reference>
<dbReference type="SMART" id="SM00382">
    <property type="entry name" value="AAA"/>
    <property type="match status" value="2"/>
</dbReference>
<dbReference type="InterPro" id="IPR003593">
    <property type="entry name" value="AAA+_ATPase"/>
</dbReference>
<evidence type="ECO:0000256" key="4">
    <source>
        <dbReference type="ARBA" id="ARBA00022840"/>
    </source>
</evidence>
<keyword evidence="4" id="KW-0067">ATP-binding</keyword>
<dbReference type="PROSITE" id="PS00211">
    <property type="entry name" value="ABC_TRANSPORTER_1"/>
    <property type="match status" value="1"/>
</dbReference>
<dbReference type="PROSITE" id="PS50893">
    <property type="entry name" value="ABC_TRANSPORTER_2"/>
    <property type="match status" value="1"/>
</dbReference>
<dbReference type="InterPro" id="IPR050611">
    <property type="entry name" value="ABCF"/>
</dbReference>
<dbReference type="PANTHER" id="PTHR19211:SF6">
    <property type="entry name" value="BLL7188 PROTEIN"/>
    <property type="match status" value="1"/>
</dbReference>
<protein>
    <submittedName>
        <fullName evidence="7">ATPase components of ABC transporters with duplicated ATPase domains</fullName>
    </submittedName>
</protein>
<sequence length="551" mass="57498">MSSRKSAPIVALHAVSFATPDGRDLLTDIDIAFGHDRAGLVGGNGIGKSTLLRLIAGELTPRSGTVERSGRIGLLRQSVQVDDRAPVADLLGVAQALGGLERLAEGRGSLDDAAEADWTLESRLAIALTDVGLAGLDPARRLASLSGGERTRVALAALLLDDPDLLVLDEPTNNLDADGRAAIARVLTGWKKGAIVVSHDRALLRGMDRIVELSSLGARAYGGGYDLYAERKAAERAAAARDLDIARHDAEVTARRLQATQERQARRTAQGARTRARGDQPKLLLDARRERSERTGAAIGRLAGKQRAAATDAVAEAEAAVERTATLALALPSAGLPAGKIVLAMEGAGFAHPGQPPVFSDIDFAMTGLERVALTGGNGTGKTTFLALAGGATAPTAGTVHRPTRSVMLDQGVAILDPATTILDNFRRLNPEAGINHAHAMLARFLFRNTDALKPVAVLSGGEMLRAGLACVLGGGQPPALLILDEPTNHLDLASIAAVETALGDFDGALLVASHDEDFLEAIGVERRLVFPLATSHESRRSSIPPTGGFA</sequence>
<dbReference type="RefSeq" id="WP_090876441.1">
    <property type="nucleotide sequence ID" value="NZ_FMXQ01000004.1"/>
</dbReference>
<evidence type="ECO:0000256" key="1">
    <source>
        <dbReference type="ARBA" id="ARBA00005417"/>
    </source>
</evidence>
<evidence type="ECO:0000256" key="2">
    <source>
        <dbReference type="ARBA" id="ARBA00022737"/>
    </source>
</evidence>
<dbReference type="SUPFAM" id="SSF52540">
    <property type="entry name" value="P-loop containing nucleoside triphosphate hydrolases"/>
    <property type="match status" value="2"/>
</dbReference>
<dbReference type="OrthoDB" id="9808609at2"/>
<evidence type="ECO:0000256" key="3">
    <source>
        <dbReference type="ARBA" id="ARBA00022741"/>
    </source>
</evidence>
<keyword evidence="3" id="KW-0547">Nucleotide-binding</keyword>
<feature type="domain" description="ABC transporter" evidence="6">
    <location>
        <begin position="10"/>
        <end position="240"/>
    </location>
</feature>
<name>A0A1G6C7G2_9HYPH</name>
<evidence type="ECO:0000256" key="5">
    <source>
        <dbReference type="SAM" id="MobiDB-lite"/>
    </source>
</evidence>
<dbReference type="InterPro" id="IPR017871">
    <property type="entry name" value="ABC_transporter-like_CS"/>
</dbReference>
<comment type="similarity">
    <text evidence="1">Belongs to the ABC transporter superfamily.</text>
</comment>
<feature type="compositionally biased region" description="Low complexity" evidence="5">
    <location>
        <begin position="258"/>
        <end position="273"/>
    </location>
</feature>
<dbReference type="Pfam" id="PF00005">
    <property type="entry name" value="ABC_tran"/>
    <property type="match status" value="2"/>
</dbReference>
<proteinExistence type="inferred from homology"/>
<organism evidence="7 8">
    <name type="scientific">Bauldia litoralis</name>
    <dbReference type="NCBI Taxonomy" id="665467"/>
    <lineage>
        <taxon>Bacteria</taxon>
        <taxon>Pseudomonadati</taxon>
        <taxon>Pseudomonadota</taxon>
        <taxon>Alphaproteobacteria</taxon>
        <taxon>Hyphomicrobiales</taxon>
        <taxon>Kaistiaceae</taxon>
        <taxon>Bauldia</taxon>
    </lineage>
</organism>
<accession>A0A1G6C7G2</accession>
<dbReference type="PANTHER" id="PTHR19211">
    <property type="entry name" value="ATP-BINDING TRANSPORT PROTEIN-RELATED"/>
    <property type="match status" value="1"/>
</dbReference>
<dbReference type="Gene3D" id="3.40.50.300">
    <property type="entry name" value="P-loop containing nucleotide triphosphate hydrolases"/>
    <property type="match status" value="2"/>
</dbReference>
<dbReference type="GO" id="GO:0016887">
    <property type="term" value="F:ATP hydrolysis activity"/>
    <property type="evidence" value="ECO:0007669"/>
    <property type="project" value="InterPro"/>
</dbReference>
<dbReference type="EMBL" id="FMXQ01000004">
    <property type="protein sequence ID" value="SDB28830.1"/>
    <property type="molecule type" value="Genomic_DNA"/>
</dbReference>